<gene>
    <name evidence="1" type="ORF">L6452_19943</name>
</gene>
<proteinExistence type="predicted"/>
<dbReference type="Proteomes" id="UP001055879">
    <property type="component" value="Linkage Group LG06"/>
</dbReference>
<keyword evidence="2" id="KW-1185">Reference proteome</keyword>
<reference evidence="1 2" key="2">
    <citation type="journal article" date="2022" name="Mol. Ecol. Resour.">
        <title>The genomes of chicory, endive, great burdock and yacon provide insights into Asteraceae paleo-polyploidization history and plant inulin production.</title>
        <authorList>
            <person name="Fan W."/>
            <person name="Wang S."/>
            <person name="Wang H."/>
            <person name="Wang A."/>
            <person name="Jiang F."/>
            <person name="Liu H."/>
            <person name="Zhao H."/>
            <person name="Xu D."/>
            <person name="Zhang Y."/>
        </authorList>
    </citation>
    <scope>NUCLEOTIDE SEQUENCE [LARGE SCALE GENOMIC DNA]</scope>
    <source>
        <strain evidence="2">cv. Niubang</strain>
    </source>
</reference>
<comment type="caution">
    <text evidence="1">The sequence shown here is derived from an EMBL/GenBank/DDBJ whole genome shotgun (WGS) entry which is preliminary data.</text>
</comment>
<protein>
    <submittedName>
        <fullName evidence="1">Uncharacterized protein</fullName>
    </submittedName>
</protein>
<reference evidence="2" key="1">
    <citation type="journal article" date="2022" name="Mol. Ecol. Resour.">
        <title>The genomes of chicory, endive, great burdock and yacon provide insights into Asteraceae palaeo-polyploidization history and plant inulin production.</title>
        <authorList>
            <person name="Fan W."/>
            <person name="Wang S."/>
            <person name="Wang H."/>
            <person name="Wang A."/>
            <person name="Jiang F."/>
            <person name="Liu H."/>
            <person name="Zhao H."/>
            <person name="Xu D."/>
            <person name="Zhang Y."/>
        </authorList>
    </citation>
    <scope>NUCLEOTIDE SEQUENCE [LARGE SCALE GENOMIC DNA]</scope>
    <source>
        <strain evidence="2">cv. Niubang</strain>
    </source>
</reference>
<dbReference type="EMBL" id="CM042052">
    <property type="protein sequence ID" value="KAI3719053.1"/>
    <property type="molecule type" value="Genomic_DNA"/>
</dbReference>
<organism evidence="1 2">
    <name type="scientific">Arctium lappa</name>
    <name type="common">Greater burdock</name>
    <name type="synonym">Lappa major</name>
    <dbReference type="NCBI Taxonomy" id="4217"/>
    <lineage>
        <taxon>Eukaryota</taxon>
        <taxon>Viridiplantae</taxon>
        <taxon>Streptophyta</taxon>
        <taxon>Embryophyta</taxon>
        <taxon>Tracheophyta</taxon>
        <taxon>Spermatophyta</taxon>
        <taxon>Magnoliopsida</taxon>
        <taxon>eudicotyledons</taxon>
        <taxon>Gunneridae</taxon>
        <taxon>Pentapetalae</taxon>
        <taxon>asterids</taxon>
        <taxon>campanulids</taxon>
        <taxon>Asterales</taxon>
        <taxon>Asteraceae</taxon>
        <taxon>Carduoideae</taxon>
        <taxon>Cardueae</taxon>
        <taxon>Arctiinae</taxon>
        <taxon>Arctium</taxon>
    </lineage>
</organism>
<evidence type="ECO:0000313" key="1">
    <source>
        <dbReference type="EMBL" id="KAI3719053.1"/>
    </source>
</evidence>
<evidence type="ECO:0000313" key="2">
    <source>
        <dbReference type="Proteomes" id="UP001055879"/>
    </source>
</evidence>
<sequence length="83" mass="9736">MCVRHLLEFLQYDFGMPFLASCYICASLTWSFMFHQVQYFCESGSLRAMVPMSHELGHQTLLHIRPKFADLLTTATLFCGWYF</sequence>
<name>A0ACB9BAC6_ARCLA</name>
<accession>A0ACB9BAC6</accession>